<dbReference type="InterPro" id="IPR041916">
    <property type="entry name" value="Anti_sigma_zinc_sf"/>
</dbReference>
<organism evidence="6 7">
    <name type="scientific">Trebonia kvetii</name>
    <dbReference type="NCBI Taxonomy" id="2480626"/>
    <lineage>
        <taxon>Bacteria</taxon>
        <taxon>Bacillati</taxon>
        <taxon>Actinomycetota</taxon>
        <taxon>Actinomycetes</taxon>
        <taxon>Streptosporangiales</taxon>
        <taxon>Treboniaceae</taxon>
        <taxon>Trebonia</taxon>
    </lineage>
</organism>
<protein>
    <recommendedName>
        <fullName evidence="5">Putative zinc-finger domain-containing protein</fullName>
    </recommendedName>
</protein>
<feature type="domain" description="Putative zinc-finger" evidence="5">
    <location>
        <begin position="6"/>
        <end position="35"/>
    </location>
</feature>
<evidence type="ECO:0000256" key="3">
    <source>
        <dbReference type="SAM" id="MobiDB-lite"/>
    </source>
</evidence>
<evidence type="ECO:0000259" key="5">
    <source>
        <dbReference type="Pfam" id="PF13490"/>
    </source>
</evidence>
<proteinExistence type="predicted"/>
<keyword evidence="4" id="KW-0472">Membrane</keyword>
<feature type="region of interest" description="Disordered" evidence="3">
    <location>
        <begin position="72"/>
        <end position="96"/>
    </location>
</feature>
<dbReference type="Pfam" id="PF13490">
    <property type="entry name" value="zf-HC2"/>
    <property type="match status" value="1"/>
</dbReference>
<dbReference type="RefSeq" id="WP_145854033.1">
    <property type="nucleotide sequence ID" value="NZ_RPFW01000003.1"/>
</dbReference>
<name>A0A6P2C3S4_9ACTN</name>
<dbReference type="Proteomes" id="UP000460272">
    <property type="component" value="Unassembled WGS sequence"/>
</dbReference>
<accession>A0A6P2C3S4</accession>
<evidence type="ECO:0000313" key="6">
    <source>
        <dbReference type="EMBL" id="TVZ04163.1"/>
    </source>
</evidence>
<dbReference type="AlphaFoldDB" id="A0A6P2C3S4"/>
<feature type="transmembrane region" description="Helical" evidence="4">
    <location>
        <begin position="131"/>
        <end position="151"/>
    </location>
</feature>
<evidence type="ECO:0000256" key="1">
    <source>
        <dbReference type="ARBA" id="ARBA00023015"/>
    </source>
</evidence>
<reference evidence="6 7" key="1">
    <citation type="submission" date="2018-11" db="EMBL/GenBank/DDBJ databases">
        <title>Trebonia kvetii gen.nov., sp.nov., a novel acidophilic actinobacterium, and proposal of the new actinobacterial family Treboniaceae fam. nov.</title>
        <authorList>
            <person name="Rapoport D."/>
            <person name="Sagova-Mareckova M."/>
            <person name="Sedlacek I."/>
            <person name="Provaznik J."/>
            <person name="Kralova S."/>
            <person name="Pavlinic D."/>
            <person name="Benes V."/>
            <person name="Kopecky J."/>
        </authorList>
    </citation>
    <scope>NUCLEOTIDE SEQUENCE [LARGE SCALE GENOMIC DNA]</scope>
    <source>
        <strain evidence="6 7">15Tr583</strain>
    </source>
</reference>
<keyword evidence="2" id="KW-0804">Transcription</keyword>
<evidence type="ECO:0000256" key="2">
    <source>
        <dbReference type="ARBA" id="ARBA00023163"/>
    </source>
</evidence>
<gene>
    <name evidence="6" type="ORF">EAS64_17355</name>
</gene>
<evidence type="ECO:0000313" key="7">
    <source>
        <dbReference type="Proteomes" id="UP000460272"/>
    </source>
</evidence>
<comment type="caution">
    <text evidence="6">The sequence shown here is derived from an EMBL/GenBank/DDBJ whole genome shotgun (WGS) entry which is preliminary data.</text>
</comment>
<sequence>MSHLGDLLSALVDGELCGAELDRANAHLAACGHCRGEAVALRRLKHDLRALAVEISDAGQFTERLLAMAGTAEPAGPDGRVPARRAGRERTGRERGGRRMIRVRAASRRGGADPYTAPPSARPVRRRRVRYMLWSTLSLVVVGVGGAAFGMGGGGTPPGPRITPQLEVFDLQHAVTSGDIPFPDPIVSTRVPVGAATP</sequence>
<dbReference type="OrthoDB" id="3743969at2"/>
<keyword evidence="1" id="KW-0805">Transcription regulation</keyword>
<keyword evidence="7" id="KW-1185">Reference proteome</keyword>
<dbReference type="InterPro" id="IPR027383">
    <property type="entry name" value="Znf_put"/>
</dbReference>
<dbReference type="Gene3D" id="1.10.10.1320">
    <property type="entry name" value="Anti-sigma factor, zinc-finger domain"/>
    <property type="match status" value="1"/>
</dbReference>
<keyword evidence="4" id="KW-0812">Transmembrane</keyword>
<feature type="compositionally biased region" description="Basic and acidic residues" evidence="3">
    <location>
        <begin position="86"/>
        <end position="96"/>
    </location>
</feature>
<keyword evidence="4" id="KW-1133">Transmembrane helix</keyword>
<dbReference type="EMBL" id="RPFW01000003">
    <property type="protein sequence ID" value="TVZ04163.1"/>
    <property type="molecule type" value="Genomic_DNA"/>
</dbReference>
<evidence type="ECO:0000256" key="4">
    <source>
        <dbReference type="SAM" id="Phobius"/>
    </source>
</evidence>